<feature type="non-terminal residue" evidence="1">
    <location>
        <position position="50"/>
    </location>
</feature>
<sequence>TRYKEEWYIARKNKYELKEKVVGNRQGNGKHLVTSAKLHTPSTQDQIQDQ</sequence>
<dbReference type="AlphaFoldDB" id="A0ABD3XAX6"/>
<evidence type="ECO:0000313" key="2">
    <source>
        <dbReference type="Proteomes" id="UP001634394"/>
    </source>
</evidence>
<name>A0ABD3XAX6_SINWO</name>
<keyword evidence="2" id="KW-1185">Reference proteome</keyword>
<gene>
    <name evidence="1" type="ORF">ACJMK2_029187</name>
</gene>
<evidence type="ECO:0000313" key="1">
    <source>
        <dbReference type="EMBL" id="KAL3882885.1"/>
    </source>
</evidence>
<proteinExistence type="predicted"/>
<comment type="caution">
    <text evidence="1">The sequence shown here is derived from an EMBL/GenBank/DDBJ whole genome shotgun (WGS) entry which is preliminary data.</text>
</comment>
<feature type="non-terminal residue" evidence="1">
    <location>
        <position position="1"/>
    </location>
</feature>
<dbReference type="EMBL" id="JBJQND010000003">
    <property type="protein sequence ID" value="KAL3882885.1"/>
    <property type="molecule type" value="Genomic_DNA"/>
</dbReference>
<reference evidence="1 2" key="1">
    <citation type="submission" date="2024-11" db="EMBL/GenBank/DDBJ databases">
        <title>Chromosome-level genome assembly of the freshwater bivalve Anodonta woodiana.</title>
        <authorList>
            <person name="Chen X."/>
        </authorList>
    </citation>
    <scope>NUCLEOTIDE SEQUENCE [LARGE SCALE GENOMIC DNA]</scope>
    <source>
        <strain evidence="1">MN2024</strain>
        <tissue evidence="1">Gills</tissue>
    </source>
</reference>
<dbReference type="Proteomes" id="UP001634394">
    <property type="component" value="Unassembled WGS sequence"/>
</dbReference>
<accession>A0ABD3XAX6</accession>
<protein>
    <submittedName>
        <fullName evidence="1">Uncharacterized protein</fullName>
    </submittedName>
</protein>
<organism evidence="1 2">
    <name type="scientific">Sinanodonta woodiana</name>
    <name type="common">Chinese pond mussel</name>
    <name type="synonym">Anodonta woodiana</name>
    <dbReference type="NCBI Taxonomy" id="1069815"/>
    <lineage>
        <taxon>Eukaryota</taxon>
        <taxon>Metazoa</taxon>
        <taxon>Spiralia</taxon>
        <taxon>Lophotrochozoa</taxon>
        <taxon>Mollusca</taxon>
        <taxon>Bivalvia</taxon>
        <taxon>Autobranchia</taxon>
        <taxon>Heteroconchia</taxon>
        <taxon>Palaeoheterodonta</taxon>
        <taxon>Unionida</taxon>
        <taxon>Unionoidea</taxon>
        <taxon>Unionidae</taxon>
        <taxon>Unioninae</taxon>
        <taxon>Sinanodonta</taxon>
    </lineage>
</organism>